<dbReference type="InterPro" id="IPR050905">
    <property type="entry name" value="Plant_NBS-LRR"/>
</dbReference>
<dbReference type="EnsemblPlants" id="Solyc08g067380.1.1">
    <property type="protein sequence ID" value="Solyc08g067380.1.1"/>
    <property type="gene ID" value="Solyc08g067380.1"/>
</dbReference>
<reference evidence="3" key="2">
    <citation type="submission" date="2015-06" db="UniProtKB">
        <authorList>
            <consortium name="EnsemblPlants"/>
        </authorList>
    </citation>
    <scope>IDENTIFICATION</scope>
    <source>
        <strain evidence="3">cv. Heinz 1706</strain>
    </source>
</reference>
<keyword evidence="1" id="KW-0611">Plant defense</keyword>
<evidence type="ECO:0000259" key="2">
    <source>
        <dbReference type="Pfam" id="PF23247"/>
    </source>
</evidence>
<organism evidence="3">
    <name type="scientific">Solanum lycopersicum</name>
    <name type="common">Tomato</name>
    <name type="synonym">Lycopersicon esculentum</name>
    <dbReference type="NCBI Taxonomy" id="4081"/>
    <lineage>
        <taxon>Eukaryota</taxon>
        <taxon>Viridiplantae</taxon>
        <taxon>Streptophyta</taxon>
        <taxon>Embryophyta</taxon>
        <taxon>Tracheophyta</taxon>
        <taxon>Spermatophyta</taxon>
        <taxon>Magnoliopsida</taxon>
        <taxon>eudicotyledons</taxon>
        <taxon>Gunneridae</taxon>
        <taxon>Pentapetalae</taxon>
        <taxon>asterids</taxon>
        <taxon>lamiids</taxon>
        <taxon>Solanales</taxon>
        <taxon>Solanaceae</taxon>
        <taxon>Solanoideae</taxon>
        <taxon>Solaneae</taxon>
        <taxon>Solanum</taxon>
        <taxon>Solanum subgen. Lycopersicon</taxon>
    </lineage>
</organism>
<dbReference type="HOGENOM" id="CLU_1550216_0_0_1"/>
<dbReference type="Pfam" id="PF23247">
    <property type="entry name" value="LRR_RPS2"/>
    <property type="match status" value="1"/>
</dbReference>
<dbReference type="Proteomes" id="UP000004994">
    <property type="component" value="Chromosome 8"/>
</dbReference>
<protein>
    <recommendedName>
        <fullName evidence="2">Disease resistance protein At4g27190-like leucine-rich repeats domain-containing protein</fullName>
    </recommendedName>
</protein>
<dbReference type="AlphaFoldDB" id="K4CLW4"/>
<dbReference type="InterPro" id="IPR032675">
    <property type="entry name" value="LRR_dom_sf"/>
</dbReference>
<dbReference type="PaxDb" id="4081-Solyc08g067380.1.1"/>
<name>K4CLW4_SOLLC</name>
<evidence type="ECO:0000313" key="4">
    <source>
        <dbReference type="Proteomes" id="UP000004994"/>
    </source>
</evidence>
<keyword evidence="4" id="KW-1185">Reference proteome</keyword>
<dbReference type="PANTHER" id="PTHR33463:SF209">
    <property type="entry name" value="DISEASE RESISTANCE PROTEIN RPS2-LIKE"/>
    <property type="match status" value="1"/>
</dbReference>
<accession>K4CLW4</accession>
<evidence type="ECO:0000313" key="3">
    <source>
        <dbReference type="EnsemblPlants" id="Solyc08g067380.1.1"/>
    </source>
</evidence>
<reference evidence="3" key="1">
    <citation type="journal article" date="2012" name="Nature">
        <title>The tomato genome sequence provides insights into fleshy fruit evolution.</title>
        <authorList>
            <consortium name="Tomato Genome Consortium"/>
        </authorList>
    </citation>
    <scope>NUCLEOTIDE SEQUENCE [LARGE SCALE GENOMIC DNA]</scope>
    <source>
        <strain evidence="3">cv. Heinz 1706</strain>
    </source>
</reference>
<proteinExistence type="predicted"/>
<sequence length="173" mass="19461">MELVGFPDHYGNQKGLFLFNSGQRKDIGNLSIILQEYHHGNFDGVKSLYVDDQCADIAQLIKLGNELPNQPVFPQLEKLNIHHMQKTQGICVEELLPGCLQKIRTLEVGECPNLKDSLLPPNLIQRMPNLEEIKVTGTSINAVFGFYGITFQGGQLRKLKRMTLQNLSQLTSL</sequence>
<dbReference type="PANTHER" id="PTHR33463">
    <property type="entry name" value="NB-ARC DOMAIN-CONTAINING PROTEIN-RELATED"/>
    <property type="match status" value="1"/>
</dbReference>
<dbReference type="Gene3D" id="3.80.10.10">
    <property type="entry name" value="Ribonuclease Inhibitor"/>
    <property type="match status" value="1"/>
</dbReference>
<dbReference type="InterPro" id="IPR057135">
    <property type="entry name" value="At4g27190-like_LRR"/>
</dbReference>
<evidence type="ECO:0000256" key="1">
    <source>
        <dbReference type="ARBA" id="ARBA00022821"/>
    </source>
</evidence>
<dbReference type="Gramene" id="Solyc08g067380.1.1">
    <property type="protein sequence ID" value="Solyc08g067380.1.1"/>
    <property type="gene ID" value="Solyc08g067380.1"/>
</dbReference>
<dbReference type="SUPFAM" id="SSF52047">
    <property type="entry name" value="RNI-like"/>
    <property type="match status" value="1"/>
</dbReference>
<dbReference type="InParanoid" id="K4CLW4"/>
<feature type="domain" description="Disease resistance protein At4g27190-like leucine-rich repeats" evidence="2">
    <location>
        <begin position="76"/>
        <end position="171"/>
    </location>
</feature>